<evidence type="ECO:0000259" key="2">
    <source>
        <dbReference type="PROSITE" id="PS50125"/>
    </source>
</evidence>
<dbReference type="InterPro" id="IPR029787">
    <property type="entry name" value="Nucleotide_cyclase"/>
</dbReference>
<dbReference type="InterPro" id="IPR050697">
    <property type="entry name" value="Adenylyl/Guanylyl_Cyclase_3/4"/>
</dbReference>
<evidence type="ECO:0000313" key="4">
    <source>
        <dbReference type="Proteomes" id="UP000238523"/>
    </source>
</evidence>
<dbReference type="Gene3D" id="3.30.70.1230">
    <property type="entry name" value="Nucleotide cyclase"/>
    <property type="match status" value="1"/>
</dbReference>
<dbReference type="SUPFAM" id="SSF55073">
    <property type="entry name" value="Nucleotide cyclase"/>
    <property type="match status" value="1"/>
</dbReference>
<keyword evidence="3" id="KW-0456">Lyase</keyword>
<dbReference type="AlphaFoldDB" id="A0A2K9Z0G4"/>
<dbReference type="EMBL" id="CP025012">
    <property type="protein sequence ID" value="AUW41742.1"/>
    <property type="molecule type" value="Genomic_DNA"/>
</dbReference>
<feature type="domain" description="Guanylate cyclase" evidence="2">
    <location>
        <begin position="186"/>
        <end position="315"/>
    </location>
</feature>
<dbReference type="Pfam" id="PF00211">
    <property type="entry name" value="Guanylate_cyc"/>
    <property type="match status" value="1"/>
</dbReference>
<dbReference type="EC" id="4.6.1.1" evidence="3"/>
<dbReference type="GO" id="GO:0009190">
    <property type="term" value="P:cyclic nucleotide biosynthetic process"/>
    <property type="evidence" value="ECO:0007669"/>
    <property type="project" value="InterPro"/>
</dbReference>
<dbReference type="Proteomes" id="UP000238523">
    <property type="component" value="Chromosome"/>
</dbReference>
<feature type="transmembrane region" description="Helical" evidence="1">
    <location>
        <begin position="37"/>
        <end position="56"/>
    </location>
</feature>
<name>A0A2K9Z0G4_RHILE</name>
<evidence type="ECO:0000313" key="3">
    <source>
        <dbReference type="EMBL" id="AUW41742.1"/>
    </source>
</evidence>
<dbReference type="PANTHER" id="PTHR43081:SF1">
    <property type="entry name" value="ADENYLATE CYCLASE, TERMINAL-DIFFERENTIATION SPECIFIC"/>
    <property type="match status" value="1"/>
</dbReference>
<protein>
    <submittedName>
        <fullName evidence="3">Adenylate cyclase 2</fullName>
        <ecNumber evidence="3">4.6.1.1</ecNumber>
    </submittedName>
</protein>
<dbReference type="PANTHER" id="PTHR43081">
    <property type="entry name" value="ADENYLATE CYCLASE, TERMINAL-DIFFERENTIATION SPECIFIC-RELATED"/>
    <property type="match status" value="1"/>
</dbReference>
<dbReference type="InterPro" id="IPR001054">
    <property type="entry name" value="A/G_cyclase"/>
</dbReference>
<dbReference type="PROSITE" id="PS50125">
    <property type="entry name" value="GUANYLATE_CYCLASE_2"/>
    <property type="match status" value="1"/>
</dbReference>
<evidence type="ECO:0000256" key="1">
    <source>
        <dbReference type="SAM" id="Phobius"/>
    </source>
</evidence>
<proteinExistence type="predicted"/>
<accession>A0A2K9Z0G4</accession>
<feature type="transmembrane region" description="Helical" evidence="1">
    <location>
        <begin position="99"/>
        <end position="123"/>
    </location>
</feature>
<feature type="transmembrane region" description="Helical" evidence="1">
    <location>
        <begin position="62"/>
        <end position="78"/>
    </location>
</feature>
<dbReference type="GO" id="GO:0035556">
    <property type="term" value="P:intracellular signal transduction"/>
    <property type="evidence" value="ECO:0007669"/>
    <property type="project" value="InterPro"/>
</dbReference>
<keyword evidence="1" id="KW-0812">Transmembrane</keyword>
<reference evidence="3 4" key="1">
    <citation type="submission" date="2017-11" db="EMBL/GenBank/DDBJ databases">
        <title>Complete genome of Rhizobium leguminosarum Norway, an ineffective micro-symbiont.</title>
        <authorList>
            <person name="Hoffrichter A."/>
            <person name="Liang J."/>
            <person name="Brachmann A."/>
            <person name="Marin M."/>
        </authorList>
    </citation>
    <scope>NUCLEOTIDE SEQUENCE [LARGE SCALE GENOMIC DNA]</scope>
    <source>
        <strain evidence="3 4">Norway</strain>
    </source>
</reference>
<dbReference type="GO" id="GO:0004016">
    <property type="term" value="F:adenylate cyclase activity"/>
    <property type="evidence" value="ECO:0007669"/>
    <property type="project" value="UniProtKB-EC"/>
</dbReference>
<keyword evidence="1" id="KW-0472">Membrane</keyword>
<sequence length="380" mass="42693">MLWFRIRLTVFSGLKQWWEVTSRRRGGMREISPTQNWILIAIVLAASGVIYDSMFYSNQTPVIGAIFALFIGMPILAFERKVLLRTLYRRIQKLPTFAFIITELVIYEILMSIGFACAGLLLWSVGMLKPPSLLDLVIMPFEVFLYALAVCALMIFVLRVRELLGRDVFLSMLVSRYRNPVREERVFLFIDLVDSTAFAEKHGDLRAQQLLSSLFATFAEPVRRHKGMINDYVGDAAIITWPLARGVKDARCVRCIFDILADIEANAAGWRKSYGQVPKLRAALHGGEIITAEIGVDHHKISYFGDTVNTTARLETLCRSLNRPVLISTELARRMNFPDDISCEDLGTHAVKGRGQALGVMALSSRAVTVLKTPAVILHG</sequence>
<gene>
    <name evidence="3" type="primary">cya</name>
    <name evidence="3" type="ORF">CUJ84_Chr001345</name>
</gene>
<organism evidence="3 4">
    <name type="scientific">Rhizobium leguminosarum</name>
    <dbReference type="NCBI Taxonomy" id="384"/>
    <lineage>
        <taxon>Bacteria</taxon>
        <taxon>Pseudomonadati</taxon>
        <taxon>Pseudomonadota</taxon>
        <taxon>Alphaproteobacteria</taxon>
        <taxon>Hyphomicrobiales</taxon>
        <taxon>Rhizobiaceae</taxon>
        <taxon>Rhizobium/Agrobacterium group</taxon>
        <taxon>Rhizobium</taxon>
    </lineage>
</organism>
<feature type="transmembrane region" description="Helical" evidence="1">
    <location>
        <begin position="143"/>
        <end position="160"/>
    </location>
</feature>
<dbReference type="CDD" id="cd07302">
    <property type="entry name" value="CHD"/>
    <property type="match status" value="1"/>
</dbReference>
<keyword evidence="1" id="KW-1133">Transmembrane helix</keyword>